<dbReference type="InterPro" id="IPR003094">
    <property type="entry name" value="6Pfruct_kin"/>
</dbReference>
<name>A0A8J4SZW5_9TREM</name>
<reference evidence="2" key="1">
    <citation type="submission" date="2019-05" db="EMBL/GenBank/DDBJ databases">
        <title>Annotation for the trematode Paragonimus heterotremus.</title>
        <authorList>
            <person name="Choi Y.-J."/>
        </authorList>
    </citation>
    <scope>NUCLEOTIDE SEQUENCE</scope>
    <source>
        <strain evidence="2">LC</strain>
    </source>
</reference>
<evidence type="ECO:0000313" key="3">
    <source>
        <dbReference type="Proteomes" id="UP000748531"/>
    </source>
</evidence>
<evidence type="ECO:0000256" key="1">
    <source>
        <dbReference type="ARBA" id="ARBA00008408"/>
    </source>
</evidence>
<dbReference type="InterPro" id="IPR013078">
    <property type="entry name" value="His_Pase_superF_clade-1"/>
</dbReference>
<sequence>MTYREIQEKYPEDFARRDADKYHYRYPMGESYHDLVGRLEPVIMELERQSSVLVICHQAVARCLLAYFEDKNQGSCFNLFYGTFNITHIWSFISYSFRFARFESKMGWTDFLLTEQSTSTVRVHIQTGIYTALVLIVLERAC</sequence>
<dbReference type="GO" id="GO:0003873">
    <property type="term" value="F:6-phosphofructo-2-kinase activity"/>
    <property type="evidence" value="ECO:0007669"/>
    <property type="project" value="TreeGrafter"/>
</dbReference>
<dbReference type="SUPFAM" id="SSF53254">
    <property type="entry name" value="Phosphoglycerate mutase-like"/>
    <property type="match status" value="1"/>
</dbReference>
<dbReference type="AlphaFoldDB" id="A0A8J4SZW5"/>
<organism evidence="2 3">
    <name type="scientific">Paragonimus heterotremus</name>
    <dbReference type="NCBI Taxonomy" id="100268"/>
    <lineage>
        <taxon>Eukaryota</taxon>
        <taxon>Metazoa</taxon>
        <taxon>Spiralia</taxon>
        <taxon>Lophotrochozoa</taxon>
        <taxon>Platyhelminthes</taxon>
        <taxon>Trematoda</taxon>
        <taxon>Digenea</taxon>
        <taxon>Plagiorchiida</taxon>
        <taxon>Troglotremata</taxon>
        <taxon>Troglotrematidae</taxon>
        <taxon>Paragonimus</taxon>
    </lineage>
</organism>
<accession>A0A8J4SZW5</accession>
<evidence type="ECO:0008006" key="4">
    <source>
        <dbReference type="Google" id="ProtNLM"/>
    </source>
</evidence>
<dbReference type="Gene3D" id="3.40.50.1240">
    <property type="entry name" value="Phosphoglycerate mutase-like"/>
    <property type="match status" value="1"/>
</dbReference>
<dbReference type="OrthoDB" id="267323at2759"/>
<protein>
    <recommendedName>
        <fullName evidence="4">6-phosphofructo-2-kinase</fullName>
    </recommendedName>
</protein>
<dbReference type="GO" id="GO:0005524">
    <property type="term" value="F:ATP binding"/>
    <property type="evidence" value="ECO:0007669"/>
    <property type="project" value="InterPro"/>
</dbReference>
<dbReference type="PANTHER" id="PTHR10606:SF44">
    <property type="entry name" value="6-PHOSPHOFRUCTO 2-KINASE_FRUCTOSE 2,6-BISPHOSPHATASE LONG FORM"/>
    <property type="match status" value="1"/>
</dbReference>
<comment type="similarity">
    <text evidence="1">In the C-terminal section; belongs to the phosphoglycerate mutase family.</text>
</comment>
<comment type="caution">
    <text evidence="2">The sequence shown here is derived from an EMBL/GenBank/DDBJ whole genome shotgun (WGS) entry which is preliminary data.</text>
</comment>
<dbReference type="GO" id="GO:0006003">
    <property type="term" value="P:fructose 2,6-bisphosphate metabolic process"/>
    <property type="evidence" value="ECO:0007669"/>
    <property type="project" value="InterPro"/>
</dbReference>
<dbReference type="EMBL" id="LUCH01018332">
    <property type="protein sequence ID" value="KAF5394499.1"/>
    <property type="molecule type" value="Genomic_DNA"/>
</dbReference>
<keyword evidence="3" id="KW-1185">Reference proteome</keyword>
<dbReference type="Pfam" id="PF00300">
    <property type="entry name" value="His_Phos_1"/>
    <property type="match status" value="1"/>
</dbReference>
<dbReference type="InterPro" id="IPR029033">
    <property type="entry name" value="His_PPase_superfam"/>
</dbReference>
<proteinExistence type="inferred from homology"/>
<dbReference type="GO" id="GO:0004331">
    <property type="term" value="F:fructose-2,6-bisphosphate 2-phosphatase activity"/>
    <property type="evidence" value="ECO:0007669"/>
    <property type="project" value="TreeGrafter"/>
</dbReference>
<gene>
    <name evidence="2" type="ORF">PHET_11333</name>
</gene>
<evidence type="ECO:0000313" key="2">
    <source>
        <dbReference type="EMBL" id="KAF5394499.1"/>
    </source>
</evidence>
<dbReference type="PANTHER" id="PTHR10606">
    <property type="entry name" value="6-PHOSPHOFRUCTO-2-KINASE/FRUCTOSE-2,6-BISPHOSPHATASE"/>
    <property type="match status" value="1"/>
</dbReference>
<dbReference type="GO" id="GO:0005829">
    <property type="term" value="C:cytosol"/>
    <property type="evidence" value="ECO:0007669"/>
    <property type="project" value="TreeGrafter"/>
</dbReference>
<dbReference type="Proteomes" id="UP000748531">
    <property type="component" value="Unassembled WGS sequence"/>
</dbReference>